<accession>A0A844G2Y5</accession>
<reference evidence="9 10" key="1">
    <citation type="submission" date="2019-08" db="EMBL/GenBank/DDBJ databases">
        <title>In-depth cultivation of the pig gut microbiome towards novel bacterial diversity and tailored functional studies.</title>
        <authorList>
            <person name="Wylensek D."/>
            <person name="Hitch T.C.A."/>
            <person name="Clavel T."/>
        </authorList>
    </citation>
    <scope>NUCLEOTIDE SEQUENCE [LARGE SCALE GENOMIC DNA]</scope>
    <source>
        <strain evidence="9 10">BBE-744-WT-12</strain>
    </source>
</reference>
<comment type="similarity">
    <text evidence="2">Belongs to the auxin efflux carrier (TC 2.A.69) family.</text>
</comment>
<comment type="subcellular location">
    <subcellularLocation>
        <location evidence="1">Cell membrane</location>
        <topology evidence="1">Multi-pass membrane protein</topology>
    </subcellularLocation>
</comment>
<proteinExistence type="inferred from homology"/>
<feature type="transmembrane region" description="Helical" evidence="8">
    <location>
        <begin position="128"/>
        <end position="150"/>
    </location>
</feature>
<feature type="transmembrane region" description="Helical" evidence="8">
    <location>
        <begin position="252"/>
        <end position="272"/>
    </location>
</feature>
<keyword evidence="5 8" id="KW-0812">Transmembrane</keyword>
<comment type="caution">
    <text evidence="9">The sequence shown here is derived from an EMBL/GenBank/DDBJ whole genome shotgun (WGS) entry which is preliminary data.</text>
</comment>
<dbReference type="Gene3D" id="1.20.1530.20">
    <property type="match status" value="1"/>
</dbReference>
<keyword evidence="3" id="KW-0813">Transport</keyword>
<dbReference type="InterPro" id="IPR004776">
    <property type="entry name" value="Mem_transp_PIN-like"/>
</dbReference>
<feature type="transmembrane region" description="Helical" evidence="8">
    <location>
        <begin position="65"/>
        <end position="86"/>
    </location>
</feature>
<feature type="transmembrane region" description="Helical" evidence="8">
    <location>
        <begin position="225"/>
        <end position="246"/>
    </location>
</feature>
<evidence type="ECO:0000313" key="10">
    <source>
        <dbReference type="Proteomes" id="UP000435649"/>
    </source>
</evidence>
<evidence type="ECO:0000256" key="5">
    <source>
        <dbReference type="ARBA" id="ARBA00022692"/>
    </source>
</evidence>
<keyword evidence="7 8" id="KW-0472">Membrane</keyword>
<name>A0A844G2Y5_9BACT</name>
<dbReference type="Proteomes" id="UP000435649">
    <property type="component" value="Unassembled WGS sequence"/>
</dbReference>
<evidence type="ECO:0000256" key="2">
    <source>
        <dbReference type="ARBA" id="ARBA00010145"/>
    </source>
</evidence>
<dbReference type="PANTHER" id="PTHR36838">
    <property type="entry name" value="AUXIN EFFLUX CARRIER FAMILY PROTEIN"/>
    <property type="match status" value="1"/>
</dbReference>
<feature type="transmembrane region" description="Helical" evidence="8">
    <location>
        <begin position="106"/>
        <end position="122"/>
    </location>
</feature>
<dbReference type="GO" id="GO:0055085">
    <property type="term" value="P:transmembrane transport"/>
    <property type="evidence" value="ECO:0007669"/>
    <property type="project" value="InterPro"/>
</dbReference>
<evidence type="ECO:0000256" key="6">
    <source>
        <dbReference type="ARBA" id="ARBA00022989"/>
    </source>
</evidence>
<evidence type="ECO:0000256" key="1">
    <source>
        <dbReference type="ARBA" id="ARBA00004651"/>
    </source>
</evidence>
<protein>
    <recommendedName>
        <fullName evidence="11">AEC family transporter</fullName>
    </recommendedName>
</protein>
<dbReference type="InterPro" id="IPR038770">
    <property type="entry name" value="Na+/solute_symporter_sf"/>
</dbReference>
<evidence type="ECO:0000256" key="8">
    <source>
        <dbReference type="SAM" id="Phobius"/>
    </source>
</evidence>
<dbReference type="Pfam" id="PF03547">
    <property type="entry name" value="Mem_trans"/>
    <property type="match status" value="2"/>
</dbReference>
<evidence type="ECO:0000256" key="3">
    <source>
        <dbReference type="ARBA" id="ARBA00022448"/>
    </source>
</evidence>
<evidence type="ECO:0000256" key="7">
    <source>
        <dbReference type="ARBA" id="ARBA00023136"/>
    </source>
</evidence>
<dbReference type="AlphaFoldDB" id="A0A844G2Y5"/>
<evidence type="ECO:0000313" key="9">
    <source>
        <dbReference type="EMBL" id="MST96898.1"/>
    </source>
</evidence>
<evidence type="ECO:0008006" key="11">
    <source>
        <dbReference type="Google" id="ProtNLM"/>
    </source>
</evidence>
<dbReference type="PANTHER" id="PTHR36838:SF1">
    <property type="entry name" value="SLR1864 PROTEIN"/>
    <property type="match status" value="1"/>
</dbReference>
<feature type="transmembrane region" description="Helical" evidence="8">
    <location>
        <begin position="162"/>
        <end position="181"/>
    </location>
</feature>
<organism evidence="9 10">
    <name type="scientific">Victivallis lenta</name>
    <dbReference type="NCBI Taxonomy" id="2606640"/>
    <lineage>
        <taxon>Bacteria</taxon>
        <taxon>Pseudomonadati</taxon>
        <taxon>Lentisphaerota</taxon>
        <taxon>Lentisphaeria</taxon>
        <taxon>Victivallales</taxon>
        <taxon>Victivallaceae</taxon>
        <taxon>Victivallis</taxon>
    </lineage>
</organism>
<sequence length="307" mass="33744">MMYQVFLSILETFIVFGFGALAWKLRMIETGDLDKLSRLTLDMFFPMLTFSTITRTFDPNRLTELWVMPLLGIALMLFGAGAGWVFKRLMKSKGHGREGTFHHICAINNYVFLPIIVLQNIYGERHVALLLLMNVGSTIGFWTIGVLTLTGGGSLSKTMKSIFSINVAAVAAALLVSFLHIPLPEALNYTFQYLGNITVPLMLVVIGVALVGCFRGMLENWYDMLLLSVVRLVLIPVALLLLLRLLPLPEEAYQVAAVVALMPAASSSVLIAKRYGGDPDFAGRAIILTTLFSLGTIPLLMALFLPA</sequence>
<evidence type="ECO:0000256" key="4">
    <source>
        <dbReference type="ARBA" id="ARBA00022475"/>
    </source>
</evidence>
<dbReference type="RefSeq" id="WP_106052826.1">
    <property type="nucleotide sequence ID" value="NZ_CALXOB010000030.1"/>
</dbReference>
<gene>
    <name evidence="9" type="ORF">FYJ85_07530</name>
</gene>
<feature type="transmembrane region" description="Helical" evidence="8">
    <location>
        <begin position="193"/>
        <end position="213"/>
    </location>
</feature>
<feature type="transmembrane region" description="Helical" evidence="8">
    <location>
        <begin position="284"/>
        <end position="305"/>
    </location>
</feature>
<feature type="transmembrane region" description="Helical" evidence="8">
    <location>
        <begin position="6"/>
        <end position="24"/>
    </location>
</feature>
<keyword evidence="6 8" id="KW-1133">Transmembrane helix</keyword>
<keyword evidence="10" id="KW-1185">Reference proteome</keyword>
<dbReference type="EMBL" id="VUNS01000006">
    <property type="protein sequence ID" value="MST96898.1"/>
    <property type="molecule type" value="Genomic_DNA"/>
</dbReference>
<dbReference type="GO" id="GO:0005886">
    <property type="term" value="C:plasma membrane"/>
    <property type="evidence" value="ECO:0007669"/>
    <property type="project" value="UniProtKB-SubCell"/>
</dbReference>
<keyword evidence="4" id="KW-1003">Cell membrane</keyword>